<dbReference type="Proteomes" id="UP000030671">
    <property type="component" value="Unassembled WGS sequence"/>
</dbReference>
<dbReference type="EMBL" id="KI925467">
    <property type="protein sequence ID" value="ETW75051.1"/>
    <property type="molecule type" value="Genomic_DNA"/>
</dbReference>
<feature type="region of interest" description="Disordered" evidence="1">
    <location>
        <begin position="75"/>
        <end position="122"/>
    </location>
</feature>
<dbReference type="HOGENOM" id="CLU_852743_0_0_1"/>
<sequence>MNFEGVEVAHFFPLAWFDMSSEVKDLKGEATHDALKKSYDSSENGILLRKGIHDHQFGISNGAIYRFEKSGTSSLSNISPDLKQPVKDAPPRPDSDDPPRPDSDDSSRSDSNDPPHVPDLNQDFLDLHHKIGVLLNVAGGGTRFSRLREHRCIRARHEPTKARYRNTHRLAPIPPRRSLGQEHPEALRARPADASMKEAPPPTASDRTVGRRAARNLEGLRGARLTRWRHRSRVQNRRRTPEAPFAPEVKWTRASVRPKGKGQMWDPRRAHARASPSSPEFGFRARSTLRFHVGKRAGSIRCSHRKKQAQASASRTPHPCRRVAAQ</sequence>
<dbReference type="KEGG" id="hir:HETIRDRAFT_108301"/>
<evidence type="ECO:0000313" key="2">
    <source>
        <dbReference type="EMBL" id="ETW75051.1"/>
    </source>
</evidence>
<evidence type="ECO:0000256" key="1">
    <source>
        <dbReference type="SAM" id="MobiDB-lite"/>
    </source>
</evidence>
<reference evidence="2 3" key="1">
    <citation type="journal article" date="2012" name="New Phytol.">
        <title>Insight into trade-off between wood decay and parasitism from the genome of a fungal forest pathogen.</title>
        <authorList>
            <person name="Olson A."/>
            <person name="Aerts A."/>
            <person name="Asiegbu F."/>
            <person name="Belbahri L."/>
            <person name="Bouzid O."/>
            <person name="Broberg A."/>
            <person name="Canback B."/>
            <person name="Coutinho P.M."/>
            <person name="Cullen D."/>
            <person name="Dalman K."/>
            <person name="Deflorio G."/>
            <person name="van Diepen L.T."/>
            <person name="Dunand C."/>
            <person name="Duplessis S."/>
            <person name="Durling M."/>
            <person name="Gonthier P."/>
            <person name="Grimwood J."/>
            <person name="Fossdal C.G."/>
            <person name="Hansson D."/>
            <person name="Henrissat B."/>
            <person name="Hietala A."/>
            <person name="Himmelstrand K."/>
            <person name="Hoffmeister D."/>
            <person name="Hogberg N."/>
            <person name="James T.Y."/>
            <person name="Karlsson M."/>
            <person name="Kohler A."/>
            <person name="Kues U."/>
            <person name="Lee Y.H."/>
            <person name="Lin Y.C."/>
            <person name="Lind M."/>
            <person name="Lindquist E."/>
            <person name="Lombard V."/>
            <person name="Lucas S."/>
            <person name="Lunden K."/>
            <person name="Morin E."/>
            <person name="Murat C."/>
            <person name="Park J."/>
            <person name="Raffaello T."/>
            <person name="Rouze P."/>
            <person name="Salamov A."/>
            <person name="Schmutz J."/>
            <person name="Solheim H."/>
            <person name="Stahlberg J."/>
            <person name="Velez H."/>
            <person name="de Vries R.P."/>
            <person name="Wiebenga A."/>
            <person name="Woodward S."/>
            <person name="Yakovlev I."/>
            <person name="Garbelotto M."/>
            <person name="Martin F."/>
            <person name="Grigoriev I.V."/>
            <person name="Stenlid J."/>
        </authorList>
    </citation>
    <scope>NUCLEOTIDE SEQUENCE [LARGE SCALE GENOMIC DNA]</scope>
    <source>
        <strain evidence="2 3">TC 32-1</strain>
    </source>
</reference>
<feature type="compositionally biased region" description="Basic and acidic residues" evidence="1">
    <location>
        <begin position="179"/>
        <end position="191"/>
    </location>
</feature>
<feature type="region of interest" description="Disordered" evidence="1">
    <location>
        <begin position="171"/>
        <end position="209"/>
    </location>
</feature>
<gene>
    <name evidence="2" type="ORF">HETIRDRAFT_108301</name>
</gene>
<organism evidence="2 3">
    <name type="scientific">Heterobasidion irregulare (strain TC 32-1)</name>
    <dbReference type="NCBI Taxonomy" id="747525"/>
    <lineage>
        <taxon>Eukaryota</taxon>
        <taxon>Fungi</taxon>
        <taxon>Dikarya</taxon>
        <taxon>Basidiomycota</taxon>
        <taxon>Agaricomycotina</taxon>
        <taxon>Agaricomycetes</taxon>
        <taxon>Russulales</taxon>
        <taxon>Bondarzewiaceae</taxon>
        <taxon>Heterobasidion</taxon>
        <taxon>Heterobasidion annosum species complex</taxon>
    </lineage>
</organism>
<dbReference type="InParanoid" id="W4JQ97"/>
<accession>W4JQ97</accession>
<protein>
    <submittedName>
        <fullName evidence="2">Uncharacterized protein</fullName>
    </submittedName>
</protein>
<dbReference type="AlphaFoldDB" id="W4JQ97"/>
<evidence type="ECO:0000313" key="3">
    <source>
        <dbReference type="Proteomes" id="UP000030671"/>
    </source>
</evidence>
<feature type="compositionally biased region" description="Basic and acidic residues" evidence="1">
    <location>
        <begin position="84"/>
        <end position="113"/>
    </location>
</feature>
<name>W4JQ97_HETIT</name>
<dbReference type="GeneID" id="20666333"/>
<proteinExistence type="predicted"/>
<feature type="region of interest" description="Disordered" evidence="1">
    <location>
        <begin position="256"/>
        <end position="283"/>
    </location>
</feature>
<feature type="region of interest" description="Disordered" evidence="1">
    <location>
        <begin position="296"/>
        <end position="326"/>
    </location>
</feature>
<dbReference type="OrthoDB" id="2142759at2759"/>
<dbReference type="RefSeq" id="XP_009553497.1">
    <property type="nucleotide sequence ID" value="XM_009555202.1"/>
</dbReference>
<keyword evidence="3" id="KW-1185">Reference proteome</keyword>